<comment type="similarity">
    <text evidence="1">Belongs to the UDP-glycosyltransferase family.</text>
</comment>
<dbReference type="RefSeq" id="WP_378573163.1">
    <property type="nucleotide sequence ID" value="NZ_JBHSFQ010000007.1"/>
</dbReference>
<gene>
    <name evidence="3" type="ORF">ACFO4E_09950</name>
</gene>
<proteinExistence type="inferred from homology"/>
<keyword evidence="4" id="KW-1185">Reference proteome</keyword>
<dbReference type="InterPro" id="IPR006326">
    <property type="entry name" value="UDPGT_MGT-like"/>
</dbReference>
<dbReference type="Proteomes" id="UP001595923">
    <property type="component" value="Unassembled WGS sequence"/>
</dbReference>
<reference evidence="4" key="1">
    <citation type="journal article" date="2019" name="Int. J. Syst. Evol. Microbiol.">
        <title>The Global Catalogue of Microorganisms (GCM) 10K type strain sequencing project: providing services to taxonomists for standard genome sequencing and annotation.</title>
        <authorList>
            <consortium name="The Broad Institute Genomics Platform"/>
            <consortium name="The Broad Institute Genome Sequencing Center for Infectious Disease"/>
            <person name="Wu L."/>
            <person name="Ma J."/>
        </authorList>
    </citation>
    <scope>NUCLEOTIDE SEQUENCE [LARGE SCALE GENOMIC DNA]</scope>
    <source>
        <strain evidence="4">XZYJ18</strain>
    </source>
</reference>
<name>A0ABV9DVY8_9ACTN</name>
<dbReference type="InterPro" id="IPR050426">
    <property type="entry name" value="Glycosyltransferase_28"/>
</dbReference>
<comment type="caution">
    <text evidence="3">The sequence shown here is derived from an EMBL/GenBank/DDBJ whole genome shotgun (WGS) entry which is preliminary data.</text>
</comment>
<dbReference type="InterPro" id="IPR002213">
    <property type="entry name" value="UDP_glucos_trans"/>
</dbReference>
<protein>
    <submittedName>
        <fullName evidence="3">Macrolide family glycosyltransferase</fullName>
    </submittedName>
</protein>
<dbReference type="Pfam" id="PF00201">
    <property type="entry name" value="UDPGT"/>
    <property type="match status" value="1"/>
</dbReference>
<accession>A0ABV9DVY8</accession>
<evidence type="ECO:0000313" key="4">
    <source>
        <dbReference type="Proteomes" id="UP001595923"/>
    </source>
</evidence>
<organism evidence="3 4">
    <name type="scientific">Nocardiopsis mangrovi</name>
    <dbReference type="NCBI Taxonomy" id="1179818"/>
    <lineage>
        <taxon>Bacteria</taxon>
        <taxon>Bacillati</taxon>
        <taxon>Actinomycetota</taxon>
        <taxon>Actinomycetes</taxon>
        <taxon>Streptosporangiales</taxon>
        <taxon>Nocardiopsidaceae</taxon>
        <taxon>Nocardiopsis</taxon>
    </lineage>
</organism>
<sequence>MHIAFATLPAHGHINPTLPLVRELVRRGHRVGYAVNEAFHPTVESAGATALALPGEIPFAEFGNAASGQSGVNPADMSRVLDFFLTSTRDGVTALEERFTAERLGLPGIALHSTHAGHENMSLLDMLPGAPDAVPGGSAGFPADMQEIVPLMQRMSEQLAADLGVKRVSPMEGAPAPLNIVFIPREFQFAGDTFDERFHFVGPSIGIRDTDDSWQAPEPGRPLLFISLGTAFNNQPDFFRDCLKAFGDGMWRVAMAVGDHVDVSLLGPVPGNFDVRPSFPQPAVLRDADVFLTHAGMNSTMESLYFGVPMVAVPQMAEQEANARRAEDLGYALRLDNAGITAGLLRGSVDQVHADQHIRGNVTEMSKKLRAAGGAVAAADALEAHLAN</sequence>
<dbReference type="SUPFAM" id="SSF53756">
    <property type="entry name" value="UDP-Glycosyltransferase/glycogen phosphorylase"/>
    <property type="match status" value="1"/>
</dbReference>
<keyword evidence="2" id="KW-0808">Transferase</keyword>
<evidence type="ECO:0000313" key="3">
    <source>
        <dbReference type="EMBL" id="MFC4562178.1"/>
    </source>
</evidence>
<dbReference type="Gene3D" id="3.40.50.2000">
    <property type="entry name" value="Glycogen Phosphorylase B"/>
    <property type="match status" value="2"/>
</dbReference>
<dbReference type="EMBL" id="JBHSFQ010000007">
    <property type="protein sequence ID" value="MFC4562178.1"/>
    <property type="molecule type" value="Genomic_DNA"/>
</dbReference>
<dbReference type="CDD" id="cd03784">
    <property type="entry name" value="GT1_Gtf-like"/>
    <property type="match status" value="1"/>
</dbReference>
<dbReference type="PANTHER" id="PTHR48050">
    <property type="entry name" value="STEROL 3-BETA-GLUCOSYLTRANSFERASE"/>
    <property type="match status" value="1"/>
</dbReference>
<dbReference type="NCBIfam" id="TIGR01426">
    <property type="entry name" value="MGT"/>
    <property type="match status" value="1"/>
</dbReference>
<evidence type="ECO:0000256" key="1">
    <source>
        <dbReference type="ARBA" id="ARBA00009995"/>
    </source>
</evidence>
<evidence type="ECO:0000256" key="2">
    <source>
        <dbReference type="ARBA" id="ARBA00022679"/>
    </source>
</evidence>
<dbReference type="PANTHER" id="PTHR48050:SF13">
    <property type="entry name" value="STEROL 3-BETA-GLUCOSYLTRANSFERASE UGT80A2"/>
    <property type="match status" value="1"/>
</dbReference>